<evidence type="ECO:0000313" key="3">
    <source>
        <dbReference type="Proteomes" id="UP000192610"/>
    </source>
</evidence>
<dbReference type="STRING" id="354355.SAMN05660816_02844"/>
<feature type="domain" description="Zinc finger CHC2-type" evidence="1">
    <location>
        <begin position="27"/>
        <end position="91"/>
    </location>
</feature>
<dbReference type="RefSeq" id="WP_081202977.1">
    <property type="nucleotide sequence ID" value="NZ_FOCZ01000004.1"/>
</dbReference>
<organism evidence="2 3">
    <name type="scientific">Niastella yeongjuensis</name>
    <dbReference type="NCBI Taxonomy" id="354355"/>
    <lineage>
        <taxon>Bacteria</taxon>
        <taxon>Pseudomonadati</taxon>
        <taxon>Bacteroidota</taxon>
        <taxon>Chitinophagia</taxon>
        <taxon>Chitinophagales</taxon>
        <taxon>Chitinophagaceae</taxon>
        <taxon>Niastella</taxon>
    </lineage>
</organism>
<accession>A0A1V9EDS5</accession>
<evidence type="ECO:0000259" key="1">
    <source>
        <dbReference type="Pfam" id="PF01807"/>
    </source>
</evidence>
<dbReference type="GO" id="GO:0003677">
    <property type="term" value="F:DNA binding"/>
    <property type="evidence" value="ECO:0007669"/>
    <property type="project" value="InterPro"/>
</dbReference>
<dbReference type="Proteomes" id="UP000192610">
    <property type="component" value="Unassembled WGS sequence"/>
</dbReference>
<dbReference type="EMBL" id="LVXG01000035">
    <property type="protein sequence ID" value="OQP44242.1"/>
    <property type="molecule type" value="Genomic_DNA"/>
</dbReference>
<gene>
    <name evidence="2" type="ORF">A4H97_33355</name>
</gene>
<dbReference type="GO" id="GO:0006260">
    <property type="term" value="P:DNA replication"/>
    <property type="evidence" value="ECO:0007669"/>
    <property type="project" value="InterPro"/>
</dbReference>
<name>A0A1V9EDS5_9BACT</name>
<dbReference type="GO" id="GO:0008270">
    <property type="term" value="F:zinc ion binding"/>
    <property type="evidence" value="ECO:0007669"/>
    <property type="project" value="InterPro"/>
</dbReference>
<proteinExistence type="predicted"/>
<comment type="caution">
    <text evidence="2">The sequence shown here is derived from an EMBL/GenBank/DDBJ whole genome shotgun (WGS) entry which is preliminary data.</text>
</comment>
<dbReference type="InterPro" id="IPR002694">
    <property type="entry name" value="Znf_CHC2"/>
</dbReference>
<dbReference type="Gene3D" id="3.90.580.10">
    <property type="entry name" value="Zinc finger, CHC2-type domain"/>
    <property type="match status" value="1"/>
</dbReference>
<keyword evidence="3" id="KW-1185">Reference proteome</keyword>
<dbReference type="Pfam" id="PF13155">
    <property type="entry name" value="Toprim_2"/>
    <property type="match status" value="1"/>
</dbReference>
<dbReference type="SUPFAM" id="SSF56731">
    <property type="entry name" value="DNA primase core"/>
    <property type="match status" value="1"/>
</dbReference>
<dbReference type="AlphaFoldDB" id="A0A1V9EDS5"/>
<evidence type="ECO:0000313" key="2">
    <source>
        <dbReference type="EMBL" id="OQP44242.1"/>
    </source>
</evidence>
<dbReference type="SUPFAM" id="SSF57783">
    <property type="entry name" value="Zinc beta-ribbon"/>
    <property type="match status" value="1"/>
</dbReference>
<sequence>MKQLSCEQAKQIDMVDYLASLNHHPQKIHNEDYWYISPLRQERTASFKINRKLSVWFDFGTGKGGDLIDFGTCYHNCSVSDLLKKLTKYKKQALSFHPPTEFGRVMVSTPRIAGENKENSEPKIVVLATRDLCANDLVAYLGKRQIPPEIANRYCREVDFSLYGKQYTVIGFPNKAGGYELRSEYFKGSSSPKDITLIDNKSEQIAVFEGFFSFLSFCTINKNQTAPLANNLILNSLSFLDKSRDLLEKYLRVHLLLDRDAAGINSTQRALNWNRDKYIDRSEFYGGHKDLNDWLIHDRTSLQQSQRLGRKL</sequence>
<dbReference type="InterPro" id="IPR036977">
    <property type="entry name" value="DNA_primase_Znf_CHC2"/>
</dbReference>
<dbReference type="Gene3D" id="3.40.1360.10">
    <property type="match status" value="1"/>
</dbReference>
<dbReference type="Pfam" id="PF01807">
    <property type="entry name" value="Zn_ribbon_DnaG"/>
    <property type="match status" value="1"/>
</dbReference>
<dbReference type="GO" id="GO:0003899">
    <property type="term" value="F:DNA-directed RNA polymerase activity"/>
    <property type="evidence" value="ECO:0007669"/>
    <property type="project" value="InterPro"/>
</dbReference>
<reference evidence="3" key="1">
    <citation type="submission" date="2016-04" db="EMBL/GenBank/DDBJ databases">
        <authorList>
            <person name="Chen L."/>
            <person name="Zhuang W."/>
            <person name="Wang G."/>
        </authorList>
    </citation>
    <scope>NUCLEOTIDE SEQUENCE [LARGE SCALE GENOMIC DNA]</scope>
    <source>
        <strain evidence="3">17621</strain>
    </source>
</reference>
<dbReference type="OrthoDB" id="8536512at2"/>
<protein>
    <recommendedName>
        <fullName evidence="1">Zinc finger CHC2-type domain-containing protein</fullName>
    </recommendedName>
</protein>